<comment type="caution">
    <text evidence="4">The sequence shown here is derived from an EMBL/GenBank/DDBJ whole genome shotgun (WGS) entry which is preliminary data.</text>
</comment>
<protein>
    <submittedName>
        <fullName evidence="4">Short-chain dehydrogenase</fullName>
    </submittedName>
</protein>
<organism evidence="4 5">
    <name type="scientific">Candidatus Lumbricidiphila eiseniae</name>
    <dbReference type="NCBI Taxonomy" id="1969409"/>
    <lineage>
        <taxon>Bacteria</taxon>
        <taxon>Bacillati</taxon>
        <taxon>Actinomycetota</taxon>
        <taxon>Actinomycetes</taxon>
        <taxon>Micrococcales</taxon>
        <taxon>Microbacteriaceae</taxon>
        <taxon>Candidatus Lumbricidiphila</taxon>
    </lineage>
</organism>
<feature type="compositionally biased region" description="Polar residues" evidence="3">
    <location>
        <begin position="259"/>
        <end position="270"/>
    </location>
</feature>
<comment type="similarity">
    <text evidence="1">Belongs to the short-chain dehydrogenases/reductases (SDR) family.</text>
</comment>
<evidence type="ECO:0000313" key="5">
    <source>
        <dbReference type="Proteomes" id="UP000219994"/>
    </source>
</evidence>
<evidence type="ECO:0000313" key="4">
    <source>
        <dbReference type="EMBL" id="PDQ34436.1"/>
    </source>
</evidence>
<evidence type="ECO:0000256" key="1">
    <source>
        <dbReference type="ARBA" id="ARBA00006484"/>
    </source>
</evidence>
<dbReference type="PRINTS" id="PR00081">
    <property type="entry name" value="GDHRDH"/>
</dbReference>
<dbReference type="FunFam" id="3.40.50.720:FF:000084">
    <property type="entry name" value="Short-chain dehydrogenase reductase"/>
    <property type="match status" value="1"/>
</dbReference>
<dbReference type="GO" id="GO:0016491">
    <property type="term" value="F:oxidoreductase activity"/>
    <property type="evidence" value="ECO:0007669"/>
    <property type="project" value="UniProtKB-KW"/>
</dbReference>
<feature type="region of interest" description="Disordered" evidence="3">
    <location>
        <begin position="251"/>
        <end position="278"/>
    </location>
</feature>
<reference evidence="5" key="1">
    <citation type="submission" date="2017-03" db="EMBL/GenBank/DDBJ databases">
        <authorList>
            <person name="Lund M.B."/>
        </authorList>
    </citation>
    <scope>NUCLEOTIDE SEQUENCE [LARGE SCALE GENOMIC DNA]</scope>
</reference>
<dbReference type="PANTHER" id="PTHR24321">
    <property type="entry name" value="DEHYDROGENASES, SHORT CHAIN"/>
    <property type="match status" value="1"/>
</dbReference>
<name>A0A2A6FPB3_9MICO</name>
<dbReference type="Proteomes" id="UP000219994">
    <property type="component" value="Unassembled WGS sequence"/>
</dbReference>
<dbReference type="InterPro" id="IPR036291">
    <property type="entry name" value="NAD(P)-bd_dom_sf"/>
</dbReference>
<dbReference type="EMBL" id="NAEP01000053">
    <property type="protein sequence ID" value="PDQ34436.1"/>
    <property type="molecule type" value="Genomic_DNA"/>
</dbReference>
<keyword evidence="2" id="KW-0560">Oxidoreductase</keyword>
<dbReference type="CDD" id="cd05233">
    <property type="entry name" value="SDR_c"/>
    <property type="match status" value="1"/>
</dbReference>
<dbReference type="InterPro" id="IPR020904">
    <property type="entry name" value="Sc_DH/Rdtase_CS"/>
</dbReference>
<dbReference type="AlphaFoldDB" id="A0A2A6FPB3"/>
<accession>A0A2A6FPB3</accession>
<dbReference type="Pfam" id="PF13561">
    <property type="entry name" value="adh_short_C2"/>
    <property type="match status" value="1"/>
</dbReference>
<dbReference type="PROSITE" id="PS00061">
    <property type="entry name" value="ADH_SHORT"/>
    <property type="match status" value="1"/>
</dbReference>
<evidence type="ECO:0000256" key="3">
    <source>
        <dbReference type="SAM" id="MobiDB-lite"/>
    </source>
</evidence>
<dbReference type="InterPro" id="IPR002347">
    <property type="entry name" value="SDR_fam"/>
</dbReference>
<sequence length="278" mass="29282">MSGDEFAHRSVVVTGAASGIGEATAEAFVRAGAHTLLIDLDHERLCRVRQRLTELEGAAEVSAVSLDVSDSDRVADALQKTAAARGGIHHLVNVAANFTAAGVHATRSEWARSLDVNVVATAMLTASASEWMPPGSSVVNIASISAHVAQADRWTYNATKAAVLALTRGQALDFATRGIRVNSVSPGWIWTAEVARAADGDRATWEPVWGKFHMLGRLGEPSEVADAVLFLSSNRASFITGTELMVDGGYSAMGPEATGETTKFSGTDARSSAPRHRV</sequence>
<gene>
    <name evidence="4" type="ORF">B5766_11550</name>
</gene>
<dbReference type="PANTHER" id="PTHR24321:SF8">
    <property type="entry name" value="ESTRADIOL 17-BETA-DEHYDROGENASE 8-RELATED"/>
    <property type="match status" value="1"/>
</dbReference>
<dbReference type="SUPFAM" id="SSF51735">
    <property type="entry name" value="NAD(P)-binding Rossmann-fold domains"/>
    <property type="match status" value="1"/>
</dbReference>
<evidence type="ECO:0000256" key="2">
    <source>
        <dbReference type="ARBA" id="ARBA00023002"/>
    </source>
</evidence>
<dbReference type="Gene3D" id="3.40.50.720">
    <property type="entry name" value="NAD(P)-binding Rossmann-like Domain"/>
    <property type="match status" value="1"/>
</dbReference>
<dbReference type="PRINTS" id="PR00080">
    <property type="entry name" value="SDRFAMILY"/>
</dbReference>
<proteinExistence type="inferred from homology"/>